<dbReference type="EMBL" id="LR797452">
    <property type="protein sequence ID" value="CAB4217895.1"/>
    <property type="molecule type" value="Genomic_DNA"/>
</dbReference>
<proteinExistence type="predicted"/>
<dbReference type="EMBL" id="LR798341">
    <property type="protein sequence ID" value="CAB5225176.1"/>
    <property type="molecule type" value="Genomic_DNA"/>
</dbReference>
<evidence type="ECO:0000313" key="5">
    <source>
        <dbReference type="EMBL" id="CAB4172021.1"/>
    </source>
</evidence>
<dbReference type="EMBL" id="LR797177">
    <property type="protein sequence ID" value="CAB4191680.1"/>
    <property type="molecule type" value="Genomic_DNA"/>
</dbReference>
<dbReference type="EMBL" id="LR796644">
    <property type="protein sequence ID" value="CAB4155813.1"/>
    <property type="molecule type" value="Genomic_DNA"/>
</dbReference>
<gene>
    <name evidence="6" type="ORF">UFOVP1002_106</name>
    <name evidence="7" type="ORF">UFOVP1217_89</name>
    <name evidence="8" type="ORF">UFOVP1343_73</name>
    <name evidence="9" type="ORF">UFOVP1438_122</name>
    <name evidence="12" type="ORF">UFOVP1541_63</name>
    <name evidence="10" type="ORF">UFOVP1592_118</name>
    <name evidence="1" type="ORF">UFOVP465_167</name>
    <name evidence="2" type="ORF">UFOVP666_25</name>
    <name evidence="3" type="ORF">UFOVP727_102</name>
    <name evidence="11" type="ORF">UFOVP741_105</name>
    <name evidence="4" type="ORF">UFOVP819_53</name>
    <name evidence="5" type="ORF">UFOVP926_34</name>
</gene>
<dbReference type="EMBL" id="LR797395">
    <property type="protein sequence ID" value="CAB4213168.1"/>
    <property type="molecule type" value="Genomic_DNA"/>
</dbReference>
<evidence type="ECO:0000313" key="1">
    <source>
        <dbReference type="EMBL" id="CAB4145248.1"/>
    </source>
</evidence>
<dbReference type="EMBL" id="LR796878">
    <property type="protein sequence ID" value="CAB4172021.1"/>
    <property type="molecule type" value="Genomic_DNA"/>
</dbReference>
<dbReference type="EMBL" id="LR796698">
    <property type="protein sequence ID" value="CAB4160242.1"/>
    <property type="molecule type" value="Genomic_DNA"/>
</dbReference>
<evidence type="ECO:0000313" key="11">
    <source>
        <dbReference type="EMBL" id="CAB5225176.1"/>
    </source>
</evidence>
<evidence type="ECO:0000313" key="8">
    <source>
        <dbReference type="EMBL" id="CAB4200722.1"/>
    </source>
</evidence>
<dbReference type="EMBL" id="LR796443">
    <property type="protein sequence ID" value="CAB4145248.1"/>
    <property type="molecule type" value="Genomic_DNA"/>
</dbReference>
<evidence type="ECO:0000313" key="9">
    <source>
        <dbReference type="EMBL" id="CAB4213168.1"/>
    </source>
</evidence>
<dbReference type="EMBL" id="LR797305">
    <property type="protein sequence ID" value="CAB4200722.1"/>
    <property type="molecule type" value="Genomic_DNA"/>
</dbReference>
<evidence type="ECO:0000313" key="10">
    <source>
        <dbReference type="EMBL" id="CAB4217895.1"/>
    </source>
</evidence>
<organism evidence="12">
    <name type="scientific">uncultured Caudovirales phage</name>
    <dbReference type="NCBI Taxonomy" id="2100421"/>
    <lineage>
        <taxon>Viruses</taxon>
        <taxon>Duplodnaviria</taxon>
        <taxon>Heunggongvirae</taxon>
        <taxon>Uroviricota</taxon>
        <taxon>Caudoviricetes</taxon>
        <taxon>Peduoviridae</taxon>
        <taxon>Maltschvirus</taxon>
        <taxon>Maltschvirus maltsch</taxon>
    </lineage>
</organism>
<evidence type="ECO:0000313" key="3">
    <source>
        <dbReference type="EMBL" id="CAB4160242.1"/>
    </source>
</evidence>
<evidence type="ECO:0000313" key="7">
    <source>
        <dbReference type="EMBL" id="CAB4191680.1"/>
    </source>
</evidence>
<dbReference type="EMBL" id="LR796762">
    <property type="protein sequence ID" value="CAB4164674.1"/>
    <property type="molecule type" value="Genomic_DNA"/>
</dbReference>
<accession>A0A6J7XDV9</accession>
<evidence type="ECO:0000313" key="12">
    <source>
        <dbReference type="EMBL" id="CAB5228943.1"/>
    </source>
</evidence>
<dbReference type="EMBL" id="LR796961">
    <property type="protein sequence ID" value="CAB4178355.1"/>
    <property type="molecule type" value="Genomic_DNA"/>
</dbReference>
<evidence type="ECO:0000313" key="2">
    <source>
        <dbReference type="EMBL" id="CAB4155813.1"/>
    </source>
</evidence>
<dbReference type="EMBL" id="LR798395">
    <property type="protein sequence ID" value="CAB5228943.1"/>
    <property type="molecule type" value="Genomic_DNA"/>
</dbReference>
<name>A0A6J7XDV9_9CAUD</name>
<protein>
    <submittedName>
        <fullName evidence="12">Uncharacterized protein</fullName>
    </submittedName>
</protein>
<reference evidence="12" key="1">
    <citation type="submission" date="2020-05" db="EMBL/GenBank/DDBJ databases">
        <authorList>
            <person name="Chiriac C."/>
            <person name="Salcher M."/>
            <person name="Ghai R."/>
            <person name="Kavagutti S V."/>
        </authorList>
    </citation>
    <scope>NUCLEOTIDE SEQUENCE</scope>
</reference>
<sequence length="167" mass="19246">MAFDYVSSFYEGGKWAKQVAKRLNDEGVRCEATKVKIAKNNEERDHMTKFEKDIIFDWSDKCIEVKSSTRDFTDDVSTYPFGSLFVDTVSGFDAKVDKPVAYVLISQISGGIVCISPKTYDKWVKVNTLDRKRDIMEWFYSAPKDVLIPLSVLVDFLKKKQEGGWWE</sequence>
<evidence type="ECO:0000313" key="6">
    <source>
        <dbReference type="EMBL" id="CAB4178355.1"/>
    </source>
</evidence>
<evidence type="ECO:0000313" key="4">
    <source>
        <dbReference type="EMBL" id="CAB4164674.1"/>
    </source>
</evidence>